<dbReference type="GO" id="GO:0016878">
    <property type="term" value="F:acid-thiol ligase activity"/>
    <property type="evidence" value="ECO:0007669"/>
    <property type="project" value="TreeGrafter"/>
</dbReference>
<dbReference type="Gene3D" id="3.40.50.12780">
    <property type="entry name" value="N-terminal domain of ligase-like"/>
    <property type="match status" value="1"/>
</dbReference>
<dbReference type="Proteomes" id="UP000629619">
    <property type="component" value="Unassembled WGS sequence"/>
</dbReference>
<evidence type="ECO:0000313" key="5">
    <source>
        <dbReference type="Proteomes" id="UP000629619"/>
    </source>
</evidence>
<dbReference type="InterPro" id="IPR045851">
    <property type="entry name" value="AMP-bd_C_sf"/>
</dbReference>
<dbReference type="Pfam" id="PF00501">
    <property type="entry name" value="AMP-binding"/>
    <property type="match status" value="1"/>
</dbReference>
<organism evidence="4 5">
    <name type="scientific">Actinoplanes siamensis</name>
    <dbReference type="NCBI Taxonomy" id="1223317"/>
    <lineage>
        <taxon>Bacteria</taxon>
        <taxon>Bacillati</taxon>
        <taxon>Actinomycetota</taxon>
        <taxon>Actinomycetes</taxon>
        <taxon>Micromonosporales</taxon>
        <taxon>Micromonosporaceae</taxon>
        <taxon>Actinoplanes</taxon>
    </lineage>
</organism>
<dbReference type="RefSeq" id="WP_203683598.1">
    <property type="nucleotide sequence ID" value="NZ_BOMW01000060.1"/>
</dbReference>
<dbReference type="EMBL" id="BOMW01000060">
    <property type="protein sequence ID" value="GIF08232.1"/>
    <property type="molecule type" value="Genomic_DNA"/>
</dbReference>
<dbReference type="GO" id="GO:0044550">
    <property type="term" value="P:secondary metabolite biosynthetic process"/>
    <property type="evidence" value="ECO:0007669"/>
    <property type="project" value="TreeGrafter"/>
</dbReference>
<dbReference type="SUPFAM" id="SSF56801">
    <property type="entry name" value="Acetyl-CoA synthetase-like"/>
    <property type="match status" value="1"/>
</dbReference>
<dbReference type="InterPro" id="IPR000873">
    <property type="entry name" value="AMP-dep_synth/lig_dom"/>
</dbReference>
<feature type="domain" description="AMP-binding enzyme C-terminal" evidence="3">
    <location>
        <begin position="430"/>
        <end position="506"/>
    </location>
</feature>
<evidence type="ECO:0000259" key="3">
    <source>
        <dbReference type="Pfam" id="PF13193"/>
    </source>
</evidence>
<name>A0A919NBQ5_9ACTN</name>
<keyword evidence="1 4" id="KW-0436">Ligase</keyword>
<accession>A0A919NBQ5</accession>
<comment type="caution">
    <text evidence="4">The sequence shown here is derived from an EMBL/GenBank/DDBJ whole genome shotgun (WGS) entry which is preliminary data.</text>
</comment>
<evidence type="ECO:0000256" key="1">
    <source>
        <dbReference type="ARBA" id="ARBA00022598"/>
    </source>
</evidence>
<evidence type="ECO:0000259" key="2">
    <source>
        <dbReference type="Pfam" id="PF00501"/>
    </source>
</evidence>
<gene>
    <name evidence="4" type="primary">badA</name>
    <name evidence="4" type="ORF">Asi03nite_57700</name>
</gene>
<dbReference type="Gene3D" id="3.30.300.30">
    <property type="match status" value="1"/>
</dbReference>
<protein>
    <submittedName>
        <fullName evidence="4">Benzoate--CoA ligase</fullName>
    </submittedName>
</protein>
<dbReference type="AlphaFoldDB" id="A0A919NBQ5"/>
<dbReference type="Pfam" id="PF13193">
    <property type="entry name" value="AMP-binding_C"/>
    <property type="match status" value="1"/>
</dbReference>
<feature type="domain" description="AMP-dependent synthetase/ligase" evidence="2">
    <location>
        <begin position="44"/>
        <end position="379"/>
    </location>
</feature>
<sequence>MTGPLRDWAWNGDRAATPDDLGVPGDLDATTLLLERNVTRGLGSAVAVREVGGDVLTYRELRDLVTETAAGLPWPPGSRVVVHLGHTVEFIVCALALLRAGLVLVPVPSTADLREMLEIVEDAGPVAVLSHRARELPSGCDVVQVGWTGPLTERLAALLVRPDRRGPDRPRRRTDEAYWLYTSGTSGRPKAARHRHQDIACAAVLWAGNVLDLGRAEKCLSLSPVTHSFGLAAGCLFPLWAGAEVVVVRATHHRAIWQAIRDEGVGRLFGVPRHFLSLLDRATRDGHRIRAAYSSGEYLPPELQQRFTETLGVPLLDAMGSSETFTNPISSTASAWRPGSSGRVIPGVTARLVAGGAVVEGAGTGILEIASAANAFGYWNRSAASSRTFRDGYCHTGDIFRRDADGFLYYQGRDSSRFKVFGEFVDPLRLEVAARRVPGVMDAVAFEVPGRGGLAACGMALILTPGTDEPGTAGAVRAEVLSGVGNFAVPHSVFVVPEFPTTHSGKLRRAAMAAFAPAHGRTY</sequence>
<reference evidence="4" key="1">
    <citation type="submission" date="2021-01" db="EMBL/GenBank/DDBJ databases">
        <title>Whole genome shotgun sequence of Actinoplanes siamensis NBRC 109076.</title>
        <authorList>
            <person name="Komaki H."/>
            <person name="Tamura T."/>
        </authorList>
    </citation>
    <scope>NUCLEOTIDE SEQUENCE</scope>
    <source>
        <strain evidence="4">NBRC 109076</strain>
    </source>
</reference>
<evidence type="ECO:0000313" key="4">
    <source>
        <dbReference type="EMBL" id="GIF08232.1"/>
    </source>
</evidence>
<dbReference type="PANTHER" id="PTHR43352:SF1">
    <property type="entry name" value="ANTHRANILATE--COA LIGASE"/>
    <property type="match status" value="1"/>
</dbReference>
<keyword evidence="5" id="KW-1185">Reference proteome</keyword>
<proteinExistence type="predicted"/>
<dbReference type="InterPro" id="IPR042099">
    <property type="entry name" value="ANL_N_sf"/>
</dbReference>
<dbReference type="PANTHER" id="PTHR43352">
    <property type="entry name" value="ACETYL-COA SYNTHETASE"/>
    <property type="match status" value="1"/>
</dbReference>
<dbReference type="InterPro" id="IPR025110">
    <property type="entry name" value="AMP-bd_C"/>
</dbReference>